<feature type="chain" id="PRO_5042252296" description="Transmembrane protein" evidence="3">
    <location>
        <begin position="22"/>
        <end position="549"/>
    </location>
</feature>
<feature type="region of interest" description="Disordered" evidence="1">
    <location>
        <begin position="506"/>
        <end position="549"/>
    </location>
</feature>
<organism evidence="4 5">
    <name type="scientific">Colletotrichum navitas</name>
    <dbReference type="NCBI Taxonomy" id="681940"/>
    <lineage>
        <taxon>Eukaryota</taxon>
        <taxon>Fungi</taxon>
        <taxon>Dikarya</taxon>
        <taxon>Ascomycota</taxon>
        <taxon>Pezizomycotina</taxon>
        <taxon>Sordariomycetes</taxon>
        <taxon>Hypocreomycetidae</taxon>
        <taxon>Glomerellales</taxon>
        <taxon>Glomerellaceae</taxon>
        <taxon>Colletotrichum</taxon>
        <taxon>Colletotrichum graminicola species complex</taxon>
    </lineage>
</organism>
<dbReference type="Proteomes" id="UP001230504">
    <property type="component" value="Unassembled WGS sequence"/>
</dbReference>
<proteinExistence type="predicted"/>
<feature type="compositionally biased region" description="Basic and acidic residues" evidence="1">
    <location>
        <begin position="462"/>
        <end position="478"/>
    </location>
</feature>
<feature type="transmembrane region" description="Helical" evidence="2">
    <location>
        <begin position="366"/>
        <end position="387"/>
    </location>
</feature>
<keyword evidence="2" id="KW-1133">Transmembrane helix</keyword>
<protein>
    <recommendedName>
        <fullName evidence="6">Transmembrane protein</fullName>
    </recommendedName>
</protein>
<keyword evidence="2" id="KW-0812">Transmembrane</keyword>
<feature type="region of interest" description="Disordered" evidence="1">
    <location>
        <begin position="258"/>
        <end position="283"/>
    </location>
</feature>
<dbReference type="GeneID" id="85436493"/>
<evidence type="ECO:0000256" key="1">
    <source>
        <dbReference type="SAM" id="MobiDB-lite"/>
    </source>
</evidence>
<evidence type="ECO:0000313" key="4">
    <source>
        <dbReference type="EMBL" id="KAK1580717.1"/>
    </source>
</evidence>
<dbReference type="RefSeq" id="XP_060411734.1">
    <property type="nucleotide sequence ID" value="XM_060552253.1"/>
</dbReference>
<evidence type="ECO:0000256" key="2">
    <source>
        <dbReference type="SAM" id="Phobius"/>
    </source>
</evidence>
<comment type="caution">
    <text evidence="4">The sequence shown here is derived from an EMBL/GenBank/DDBJ whole genome shotgun (WGS) entry which is preliminary data.</text>
</comment>
<evidence type="ECO:0000256" key="3">
    <source>
        <dbReference type="SAM" id="SignalP"/>
    </source>
</evidence>
<evidence type="ECO:0008006" key="6">
    <source>
        <dbReference type="Google" id="ProtNLM"/>
    </source>
</evidence>
<keyword evidence="3" id="KW-0732">Signal</keyword>
<feature type="compositionally biased region" description="Low complexity" evidence="1">
    <location>
        <begin position="272"/>
        <end position="283"/>
    </location>
</feature>
<evidence type="ECO:0000313" key="5">
    <source>
        <dbReference type="Proteomes" id="UP001230504"/>
    </source>
</evidence>
<keyword evidence="5" id="KW-1185">Reference proteome</keyword>
<sequence>MTKAWAWAWACLLLLLVTTSAAVIPSGSLALTSTTSLAPPSSTERSQTPITPLKQRTRVRKYQSSSAEDETRLEAFVGGQQDGPTRNQMRARQQLPPPIGMPLPVATITVVRTVTVEVASQTRIVFQPFEQTLTFINPVVVFETRAVAAPQPFETIAARGKTDTAAFDQESHPVALPAYSPRSKGATLFSRPARVQRQAPVPVPMAPMITVEITTTLTKFAFVRTITAFNQVFVSVTVNQTVTSTRFATTLSAGKTASLPSANPIPLSPERTGSTDTTTLSSTFTSGLESAGTTIFFAPSETSADAGVTTWFSTPSDPGAQRPTESTAASSAEPRPDSAVTAAPSGPTAVTTPEPTSEPALSPGTIASISLGAVTGVLFLLFLGYLYRTYRKYAKNREHHQPSEKDYKMTPPTTATVMTMGRPAVASPNHDGQDGATPGQAGSKSADEAKQIRIVIRPVAKRQSEGGKHTEDSDEVEARRAEWQRASGYMSQGGYSVSVAAGSDSTLRDATGWSNRSEYGSTVRRAASQDGDIPELPALEGAAQMKERH</sequence>
<feature type="signal peptide" evidence="3">
    <location>
        <begin position="1"/>
        <end position="21"/>
    </location>
</feature>
<gene>
    <name evidence="4" type="ORF">LY79DRAFT_296375</name>
</gene>
<reference evidence="4" key="1">
    <citation type="submission" date="2021-06" db="EMBL/GenBank/DDBJ databases">
        <title>Comparative genomics, transcriptomics and evolutionary studies reveal genomic signatures of adaptation to plant cell wall in hemibiotrophic fungi.</title>
        <authorList>
            <consortium name="DOE Joint Genome Institute"/>
            <person name="Baroncelli R."/>
            <person name="Diaz J.F."/>
            <person name="Benocci T."/>
            <person name="Peng M."/>
            <person name="Battaglia E."/>
            <person name="Haridas S."/>
            <person name="Andreopoulos W."/>
            <person name="Labutti K."/>
            <person name="Pangilinan J."/>
            <person name="Floch G.L."/>
            <person name="Makela M.R."/>
            <person name="Henrissat B."/>
            <person name="Grigoriev I.V."/>
            <person name="Crouch J.A."/>
            <person name="De Vries R.P."/>
            <person name="Sukno S.A."/>
            <person name="Thon M.R."/>
        </authorList>
    </citation>
    <scope>NUCLEOTIDE SEQUENCE</scope>
    <source>
        <strain evidence="4">CBS 125086</strain>
    </source>
</reference>
<dbReference type="AlphaFoldDB" id="A0AAD8V2E6"/>
<dbReference type="EMBL" id="JAHLJV010000052">
    <property type="protein sequence ID" value="KAK1580717.1"/>
    <property type="molecule type" value="Genomic_DNA"/>
</dbReference>
<name>A0AAD8V2E6_9PEZI</name>
<feature type="region of interest" description="Disordered" evidence="1">
    <location>
        <begin position="307"/>
        <end position="361"/>
    </location>
</feature>
<feature type="region of interest" description="Disordered" evidence="1">
    <location>
        <begin position="423"/>
        <end position="478"/>
    </location>
</feature>
<accession>A0AAD8V2E6</accession>
<keyword evidence="2" id="KW-0472">Membrane</keyword>